<dbReference type="RefSeq" id="WP_132544234.1">
    <property type="nucleotide sequence ID" value="NZ_SLWW01000007.1"/>
</dbReference>
<evidence type="ECO:0000256" key="3">
    <source>
        <dbReference type="ARBA" id="ARBA00012560"/>
    </source>
</evidence>
<evidence type="ECO:0000313" key="11">
    <source>
        <dbReference type="Proteomes" id="UP000295142"/>
    </source>
</evidence>
<dbReference type="GO" id="GO:0005975">
    <property type="term" value="P:carbohydrate metabolic process"/>
    <property type="evidence" value="ECO:0007669"/>
    <property type="project" value="InterPro"/>
</dbReference>
<organism evidence="10 11">
    <name type="scientific">Rhodovulum euryhalinum</name>
    <dbReference type="NCBI Taxonomy" id="35805"/>
    <lineage>
        <taxon>Bacteria</taxon>
        <taxon>Pseudomonadati</taxon>
        <taxon>Pseudomonadota</taxon>
        <taxon>Alphaproteobacteria</taxon>
        <taxon>Rhodobacterales</taxon>
        <taxon>Paracoccaceae</taxon>
        <taxon>Rhodovulum</taxon>
    </lineage>
</organism>
<reference evidence="10 11" key="1">
    <citation type="submission" date="2019-03" db="EMBL/GenBank/DDBJ databases">
        <title>Genomic Encyclopedia of Type Strains, Phase IV (KMG-IV): sequencing the most valuable type-strain genomes for metagenomic binning, comparative biology and taxonomic classification.</title>
        <authorList>
            <person name="Goeker M."/>
        </authorList>
    </citation>
    <scope>NUCLEOTIDE SEQUENCE [LARGE SCALE GENOMIC DNA]</scope>
    <source>
        <strain evidence="10 11">DSM 4868</strain>
    </source>
</reference>
<dbReference type="GO" id="GO:0004134">
    <property type="term" value="F:4-alpha-glucanotransferase activity"/>
    <property type="evidence" value="ECO:0007669"/>
    <property type="project" value="UniProtKB-EC"/>
</dbReference>
<dbReference type="EC" id="2.4.1.25" evidence="3"/>
<dbReference type="PANTHER" id="PTHR32438:SF5">
    <property type="entry name" value="4-ALPHA-GLUCANOTRANSFERASE DPE1, CHLOROPLASTIC_AMYLOPLASTIC"/>
    <property type="match status" value="1"/>
</dbReference>
<evidence type="ECO:0000256" key="6">
    <source>
        <dbReference type="ARBA" id="ARBA00022679"/>
    </source>
</evidence>
<comment type="catalytic activity">
    <reaction evidence="1">
        <text>Transfers a segment of a (1-&gt;4)-alpha-D-glucan to a new position in an acceptor, which may be glucose or a (1-&gt;4)-alpha-D-glucan.</text>
        <dbReference type="EC" id="2.4.1.25"/>
    </reaction>
</comment>
<dbReference type="Pfam" id="PF02446">
    <property type="entry name" value="Glyco_hydro_77"/>
    <property type="match status" value="1"/>
</dbReference>
<dbReference type="OrthoDB" id="9763489at2"/>
<sequence length="624" mass="65486">MSAALTALACHVGILPRYVDLTGTTQETSPETARALLGAMGLAAGSEAELTETLAALRAAEAARPLPAWIVVEAGTAAVLSVEQPSDWRLDLEDGTCREGRAADRLSLPPLPPGIHELTLRGHRTTVLSAPPRLPLPPRGWGVTLPLYGLRDAGTGGLGDFADLRTAVAGFGALGAGFVGINPIHAGFPGDPAAISPYSPSSRRRFNVAHIACPGESCAPGGALVEYPSAIAARLACLRAAFAAIDPEDATALAAFRTAQGVDLERFALHQALSDRFGPYWPDWPEAYRTPESAAARAFAAAHPGELAFHAWLQYRAGRQLADIRAAARTAGMAQGLYLDLAVGTHPAGAETWADPGLFARGATLGAPPDPFAPQGQDWSLAPMIPSALVARGFRPLADILRAQLEFAGLLRIDHILGFERAFWVPVDGPGAYVAMPKTALLAVARIEAARAGAAIVGEDLGVIPEGLQADLAASGILGCRLAMFDPHPENWPEAVMASFGTHDLPPFEGWKQGTDIGWHTRLGHVAPDRAQDLLRRRADEVAGLARRAGGADIDALHRYLGDTPARLVALQIEDILGATAQANLPGTVETHPNWRRRIGTGSAALAHANAVLQSADAMTQTGR</sequence>
<evidence type="ECO:0000256" key="2">
    <source>
        <dbReference type="ARBA" id="ARBA00005684"/>
    </source>
</evidence>
<dbReference type="InterPro" id="IPR017853">
    <property type="entry name" value="GH"/>
</dbReference>
<evidence type="ECO:0000256" key="7">
    <source>
        <dbReference type="ARBA" id="ARBA00023277"/>
    </source>
</evidence>
<dbReference type="EMBL" id="SLWW01000007">
    <property type="protein sequence ID" value="TCO71133.1"/>
    <property type="molecule type" value="Genomic_DNA"/>
</dbReference>
<evidence type="ECO:0000256" key="9">
    <source>
        <dbReference type="ARBA" id="ARBA00031501"/>
    </source>
</evidence>
<dbReference type="SUPFAM" id="SSF51445">
    <property type="entry name" value="(Trans)glycosidases"/>
    <property type="match status" value="1"/>
</dbReference>
<keyword evidence="11" id="KW-1185">Reference proteome</keyword>
<evidence type="ECO:0000256" key="8">
    <source>
        <dbReference type="ARBA" id="ARBA00031423"/>
    </source>
</evidence>
<evidence type="ECO:0000313" key="10">
    <source>
        <dbReference type="EMBL" id="TCO71133.1"/>
    </source>
</evidence>
<comment type="similarity">
    <text evidence="2">Belongs to the disproportionating enzyme family.</text>
</comment>
<accession>A0A4R2KCB6</accession>
<evidence type="ECO:0000256" key="1">
    <source>
        <dbReference type="ARBA" id="ARBA00000439"/>
    </source>
</evidence>
<evidence type="ECO:0000256" key="5">
    <source>
        <dbReference type="ARBA" id="ARBA00022676"/>
    </source>
</evidence>
<dbReference type="Proteomes" id="UP000295142">
    <property type="component" value="Unassembled WGS sequence"/>
</dbReference>
<keyword evidence="5" id="KW-0328">Glycosyltransferase</keyword>
<dbReference type="Gene3D" id="3.20.20.80">
    <property type="entry name" value="Glycosidases"/>
    <property type="match status" value="1"/>
</dbReference>
<gene>
    <name evidence="10" type="ORF">EV655_10725</name>
</gene>
<dbReference type="AlphaFoldDB" id="A0A4R2KCB6"/>
<dbReference type="PANTHER" id="PTHR32438">
    <property type="entry name" value="4-ALPHA-GLUCANOTRANSFERASE DPE1, CHLOROPLASTIC/AMYLOPLASTIC"/>
    <property type="match status" value="1"/>
</dbReference>
<protein>
    <recommendedName>
        <fullName evidence="4">4-alpha-glucanotransferase</fullName>
        <ecNumber evidence="3">2.4.1.25</ecNumber>
    </recommendedName>
    <alternativeName>
        <fullName evidence="8">Amylomaltase</fullName>
    </alternativeName>
    <alternativeName>
        <fullName evidence="9">Disproportionating enzyme</fullName>
    </alternativeName>
</protein>
<comment type="caution">
    <text evidence="10">The sequence shown here is derived from an EMBL/GenBank/DDBJ whole genome shotgun (WGS) entry which is preliminary data.</text>
</comment>
<evidence type="ECO:0000256" key="4">
    <source>
        <dbReference type="ARBA" id="ARBA00020295"/>
    </source>
</evidence>
<dbReference type="InterPro" id="IPR003385">
    <property type="entry name" value="Glyco_hydro_77"/>
</dbReference>
<keyword evidence="6 10" id="KW-0808">Transferase</keyword>
<keyword evidence="7" id="KW-0119">Carbohydrate metabolism</keyword>
<proteinExistence type="inferred from homology"/>
<name>A0A4R2KCB6_9RHOB</name>